<proteinExistence type="predicted"/>
<evidence type="ECO:0000313" key="1">
    <source>
        <dbReference type="EMBL" id="CAF4293120.1"/>
    </source>
</evidence>
<name>A0A820HLS8_9BILA</name>
<evidence type="ECO:0000313" key="2">
    <source>
        <dbReference type="Proteomes" id="UP000663836"/>
    </source>
</evidence>
<dbReference type="AlphaFoldDB" id="A0A820HLS8"/>
<reference evidence="1" key="1">
    <citation type="submission" date="2021-02" db="EMBL/GenBank/DDBJ databases">
        <authorList>
            <person name="Nowell W R."/>
        </authorList>
    </citation>
    <scope>NUCLEOTIDE SEQUENCE</scope>
</reference>
<sequence>MESITEMISNNNKSSLCQQLLTRLEQSKTQLTTPNKDDKQIWLQFLSHWREILQNPLSNVQS</sequence>
<accession>A0A820HLS8</accession>
<comment type="caution">
    <text evidence="1">The sequence shown here is derived from an EMBL/GenBank/DDBJ whole genome shotgun (WGS) entry which is preliminary data.</text>
</comment>
<gene>
    <name evidence="1" type="ORF">JBS370_LOCUS40135</name>
</gene>
<protein>
    <submittedName>
        <fullName evidence="1">Uncharacterized protein</fullName>
    </submittedName>
</protein>
<dbReference type="Proteomes" id="UP000663836">
    <property type="component" value="Unassembled WGS sequence"/>
</dbReference>
<organism evidence="1 2">
    <name type="scientific">Rotaria sordida</name>
    <dbReference type="NCBI Taxonomy" id="392033"/>
    <lineage>
        <taxon>Eukaryota</taxon>
        <taxon>Metazoa</taxon>
        <taxon>Spiralia</taxon>
        <taxon>Gnathifera</taxon>
        <taxon>Rotifera</taxon>
        <taxon>Eurotatoria</taxon>
        <taxon>Bdelloidea</taxon>
        <taxon>Philodinida</taxon>
        <taxon>Philodinidae</taxon>
        <taxon>Rotaria</taxon>
    </lineage>
</organism>
<feature type="non-terminal residue" evidence="1">
    <location>
        <position position="62"/>
    </location>
</feature>
<dbReference type="EMBL" id="CAJOBD010033435">
    <property type="protein sequence ID" value="CAF4293120.1"/>
    <property type="molecule type" value="Genomic_DNA"/>
</dbReference>